<evidence type="ECO:0000256" key="1">
    <source>
        <dbReference type="SAM" id="Phobius"/>
    </source>
</evidence>
<evidence type="ECO:0000313" key="2">
    <source>
        <dbReference type="EMBL" id="TWT94797.1"/>
    </source>
</evidence>
<dbReference type="OrthoDB" id="9982333at2"/>
<proteinExistence type="predicted"/>
<keyword evidence="1" id="KW-0812">Transmembrane</keyword>
<dbReference type="Proteomes" id="UP000317421">
    <property type="component" value="Unassembled WGS sequence"/>
</dbReference>
<dbReference type="RefSeq" id="WP_146446345.1">
    <property type="nucleotide sequence ID" value="NZ_SJPR01000006.1"/>
</dbReference>
<protein>
    <submittedName>
        <fullName evidence="2">Uncharacterized protein</fullName>
    </submittedName>
</protein>
<gene>
    <name evidence="2" type="ORF">Pla108_36470</name>
</gene>
<evidence type="ECO:0000313" key="3">
    <source>
        <dbReference type="Proteomes" id="UP000317421"/>
    </source>
</evidence>
<feature type="transmembrane region" description="Helical" evidence="1">
    <location>
        <begin position="6"/>
        <end position="25"/>
    </location>
</feature>
<keyword evidence="3" id="KW-1185">Reference proteome</keyword>
<reference evidence="2 3" key="1">
    <citation type="submission" date="2019-02" db="EMBL/GenBank/DDBJ databases">
        <title>Deep-cultivation of Planctomycetes and their phenomic and genomic characterization uncovers novel biology.</title>
        <authorList>
            <person name="Wiegand S."/>
            <person name="Jogler M."/>
            <person name="Boedeker C."/>
            <person name="Pinto D."/>
            <person name="Vollmers J."/>
            <person name="Rivas-Marin E."/>
            <person name="Kohn T."/>
            <person name="Peeters S.H."/>
            <person name="Heuer A."/>
            <person name="Rast P."/>
            <person name="Oberbeckmann S."/>
            <person name="Bunk B."/>
            <person name="Jeske O."/>
            <person name="Meyerdierks A."/>
            <person name="Storesund J.E."/>
            <person name="Kallscheuer N."/>
            <person name="Luecker S."/>
            <person name="Lage O.M."/>
            <person name="Pohl T."/>
            <person name="Merkel B.J."/>
            <person name="Hornburger P."/>
            <person name="Mueller R.-W."/>
            <person name="Bruemmer F."/>
            <person name="Labrenz M."/>
            <person name="Spormann A.M."/>
            <person name="Op Den Camp H."/>
            <person name="Overmann J."/>
            <person name="Amann R."/>
            <person name="Jetten M.S.M."/>
            <person name="Mascher T."/>
            <person name="Medema M.H."/>
            <person name="Devos D.P."/>
            <person name="Kaster A.-K."/>
            <person name="Ovreas L."/>
            <person name="Rohde M."/>
            <person name="Galperin M.Y."/>
            <person name="Jogler C."/>
        </authorList>
    </citation>
    <scope>NUCLEOTIDE SEQUENCE [LARGE SCALE GENOMIC DNA]</scope>
    <source>
        <strain evidence="2 3">Pla108</strain>
    </source>
</reference>
<dbReference type="AlphaFoldDB" id="A0A5C6A628"/>
<keyword evidence="1" id="KW-0472">Membrane</keyword>
<comment type="caution">
    <text evidence="2">The sequence shown here is derived from an EMBL/GenBank/DDBJ whole genome shotgun (WGS) entry which is preliminary data.</text>
</comment>
<organism evidence="2 3">
    <name type="scientific">Botrimarina colliarenosi</name>
    <dbReference type="NCBI Taxonomy" id="2528001"/>
    <lineage>
        <taxon>Bacteria</taxon>
        <taxon>Pseudomonadati</taxon>
        <taxon>Planctomycetota</taxon>
        <taxon>Planctomycetia</taxon>
        <taxon>Pirellulales</taxon>
        <taxon>Lacipirellulaceae</taxon>
        <taxon>Botrimarina</taxon>
    </lineage>
</organism>
<sequence>MNRRQAIGFALVALVVVANVALWYARQEPVRRPPNARATIHKQLTSHWRDLPARPIGEAKAAIGEALDFAAGSGPGRDAAEVRRVTSFQSLPDDSRADLLDALTGAVAAIAAGQPEALRSYMQARGMAVDAKAVGSAGGAGREGFASLFAAEQVDPHWAAVVPEATSVRVWQPRSLRNVSMVQLGENESWVWDNETVIRSPFVSRPTFVEVSRRDPAMLADARVLIEHDDALKNERSPYFFRFWRCETPPQWRPLALKLVRTTGEKSEAAPVILF</sequence>
<name>A0A5C6A628_9BACT</name>
<keyword evidence="1" id="KW-1133">Transmembrane helix</keyword>
<accession>A0A5C6A628</accession>
<dbReference type="EMBL" id="SJPR01000006">
    <property type="protein sequence ID" value="TWT94797.1"/>
    <property type="molecule type" value="Genomic_DNA"/>
</dbReference>